<evidence type="ECO:0000256" key="6">
    <source>
        <dbReference type="ARBA" id="ARBA00023146"/>
    </source>
</evidence>
<dbReference type="InterPro" id="IPR002307">
    <property type="entry name" value="Tyr-tRNA-ligase"/>
</dbReference>
<dbReference type="Pfam" id="PF00579">
    <property type="entry name" value="tRNA-synt_1b"/>
    <property type="match status" value="1"/>
</dbReference>
<dbReference type="EMBL" id="BLLF01003207">
    <property type="protein sequence ID" value="GFH26688.1"/>
    <property type="molecule type" value="Genomic_DNA"/>
</dbReference>
<keyword evidence="4 9" id="KW-0067">ATP-binding</keyword>
<dbReference type="InterPro" id="IPR014729">
    <property type="entry name" value="Rossmann-like_a/b/a_fold"/>
</dbReference>
<evidence type="ECO:0000256" key="4">
    <source>
        <dbReference type="ARBA" id="ARBA00022840"/>
    </source>
</evidence>
<keyword evidence="5 9" id="KW-0648">Protein biosynthesis</keyword>
<dbReference type="Gene3D" id="3.40.50.620">
    <property type="entry name" value="HUPs"/>
    <property type="match status" value="1"/>
</dbReference>
<dbReference type="GO" id="GO:0009570">
    <property type="term" value="C:chloroplast stroma"/>
    <property type="evidence" value="ECO:0007669"/>
    <property type="project" value="TreeGrafter"/>
</dbReference>
<feature type="non-terminal residue" evidence="10">
    <location>
        <position position="132"/>
    </location>
</feature>
<dbReference type="SUPFAM" id="SSF52374">
    <property type="entry name" value="Nucleotidylyl transferase"/>
    <property type="match status" value="1"/>
</dbReference>
<comment type="caution">
    <text evidence="10">The sequence shown here is derived from an EMBL/GenBank/DDBJ whole genome shotgun (WGS) entry which is preliminary data.</text>
</comment>
<evidence type="ECO:0000256" key="7">
    <source>
        <dbReference type="ARBA" id="ARBA00033323"/>
    </source>
</evidence>
<keyword evidence="11" id="KW-1185">Reference proteome</keyword>
<evidence type="ECO:0000256" key="8">
    <source>
        <dbReference type="ARBA" id="ARBA00048248"/>
    </source>
</evidence>
<dbReference type="InterPro" id="IPR024088">
    <property type="entry name" value="Tyr-tRNA-ligase_bac-type"/>
</dbReference>
<reference evidence="10 11" key="1">
    <citation type="submission" date="2020-02" db="EMBL/GenBank/DDBJ databases">
        <title>Draft genome sequence of Haematococcus lacustris strain NIES-144.</title>
        <authorList>
            <person name="Morimoto D."/>
            <person name="Nakagawa S."/>
            <person name="Yoshida T."/>
            <person name="Sawayama S."/>
        </authorList>
    </citation>
    <scope>NUCLEOTIDE SEQUENCE [LARGE SCALE GENOMIC DNA]</scope>
    <source>
        <strain evidence="10 11">NIES-144</strain>
    </source>
</reference>
<evidence type="ECO:0000313" key="10">
    <source>
        <dbReference type="EMBL" id="GFH26688.1"/>
    </source>
</evidence>
<proteinExistence type="inferred from homology"/>
<dbReference type="GO" id="GO:0005829">
    <property type="term" value="C:cytosol"/>
    <property type="evidence" value="ECO:0007669"/>
    <property type="project" value="TreeGrafter"/>
</dbReference>
<dbReference type="GO" id="GO:0006437">
    <property type="term" value="P:tyrosyl-tRNA aminoacylation"/>
    <property type="evidence" value="ECO:0007669"/>
    <property type="project" value="InterPro"/>
</dbReference>
<dbReference type="Proteomes" id="UP000485058">
    <property type="component" value="Unassembled WGS sequence"/>
</dbReference>
<dbReference type="GO" id="GO:0005739">
    <property type="term" value="C:mitochondrion"/>
    <property type="evidence" value="ECO:0007669"/>
    <property type="project" value="TreeGrafter"/>
</dbReference>
<dbReference type="PRINTS" id="PR01040">
    <property type="entry name" value="TRNASYNTHTYR"/>
</dbReference>
<organism evidence="10 11">
    <name type="scientific">Haematococcus lacustris</name>
    <name type="common">Green alga</name>
    <name type="synonym">Haematococcus pluvialis</name>
    <dbReference type="NCBI Taxonomy" id="44745"/>
    <lineage>
        <taxon>Eukaryota</taxon>
        <taxon>Viridiplantae</taxon>
        <taxon>Chlorophyta</taxon>
        <taxon>core chlorophytes</taxon>
        <taxon>Chlorophyceae</taxon>
        <taxon>CS clade</taxon>
        <taxon>Chlamydomonadales</taxon>
        <taxon>Haematococcaceae</taxon>
        <taxon>Haematococcus</taxon>
    </lineage>
</organism>
<dbReference type="EC" id="6.1.1.1" evidence="1"/>
<keyword evidence="6 9" id="KW-0030">Aminoacyl-tRNA synthetase</keyword>
<evidence type="ECO:0000256" key="1">
    <source>
        <dbReference type="ARBA" id="ARBA00013160"/>
    </source>
</evidence>
<dbReference type="AlphaFoldDB" id="A0A6A0A3V9"/>
<evidence type="ECO:0000313" key="11">
    <source>
        <dbReference type="Proteomes" id="UP000485058"/>
    </source>
</evidence>
<evidence type="ECO:0000256" key="5">
    <source>
        <dbReference type="ARBA" id="ARBA00022917"/>
    </source>
</evidence>
<dbReference type="PANTHER" id="PTHR11766:SF0">
    <property type="entry name" value="TYROSINE--TRNA LIGASE, MITOCHONDRIAL"/>
    <property type="match status" value="1"/>
</dbReference>
<dbReference type="PANTHER" id="PTHR11766">
    <property type="entry name" value="TYROSYL-TRNA SYNTHETASE"/>
    <property type="match status" value="1"/>
</dbReference>
<comment type="catalytic activity">
    <reaction evidence="8">
        <text>tRNA(Tyr) + L-tyrosine + ATP = L-tyrosyl-tRNA(Tyr) + AMP + diphosphate + H(+)</text>
        <dbReference type="Rhea" id="RHEA:10220"/>
        <dbReference type="Rhea" id="RHEA-COMP:9706"/>
        <dbReference type="Rhea" id="RHEA-COMP:9707"/>
        <dbReference type="ChEBI" id="CHEBI:15378"/>
        <dbReference type="ChEBI" id="CHEBI:30616"/>
        <dbReference type="ChEBI" id="CHEBI:33019"/>
        <dbReference type="ChEBI" id="CHEBI:58315"/>
        <dbReference type="ChEBI" id="CHEBI:78442"/>
        <dbReference type="ChEBI" id="CHEBI:78536"/>
        <dbReference type="ChEBI" id="CHEBI:456215"/>
        <dbReference type="EC" id="6.1.1.1"/>
    </reaction>
</comment>
<name>A0A6A0A3V9_HAELA</name>
<protein>
    <recommendedName>
        <fullName evidence="1">tyrosine--tRNA ligase</fullName>
        <ecNumber evidence="1">6.1.1.1</ecNumber>
    </recommendedName>
    <alternativeName>
        <fullName evidence="7">Tyrosyl-tRNA synthetase</fullName>
    </alternativeName>
</protein>
<keyword evidence="2 9" id="KW-0436">Ligase</keyword>
<gene>
    <name evidence="10" type="ORF">HaLaN_24877</name>
</gene>
<accession>A0A6A0A3V9</accession>
<evidence type="ECO:0000256" key="2">
    <source>
        <dbReference type="ARBA" id="ARBA00022598"/>
    </source>
</evidence>
<sequence>MSLLSFLRDIGKFARVGTMIAKDSVRTRMVSESGISYTEFTYQLLQGYDFVHLYKQHGVRVQVGGSDQWGNITAGTDLVRRLLGGQTAPGPATESELAAPGAGQATAAEGPASCFGLTFPLLVGAGTTNQHL</sequence>
<dbReference type="GO" id="GO:0004831">
    <property type="term" value="F:tyrosine-tRNA ligase activity"/>
    <property type="evidence" value="ECO:0007669"/>
    <property type="project" value="UniProtKB-EC"/>
</dbReference>
<comment type="similarity">
    <text evidence="9">Belongs to the class-I aminoacyl-tRNA synthetase family.</text>
</comment>
<dbReference type="InterPro" id="IPR002305">
    <property type="entry name" value="aa-tRNA-synth_Ic"/>
</dbReference>
<evidence type="ECO:0000256" key="9">
    <source>
        <dbReference type="RuleBase" id="RU363036"/>
    </source>
</evidence>
<keyword evidence="3 9" id="KW-0547">Nucleotide-binding</keyword>
<dbReference type="GO" id="GO:0005524">
    <property type="term" value="F:ATP binding"/>
    <property type="evidence" value="ECO:0007669"/>
    <property type="project" value="UniProtKB-KW"/>
</dbReference>
<evidence type="ECO:0000256" key="3">
    <source>
        <dbReference type="ARBA" id="ARBA00022741"/>
    </source>
</evidence>